<dbReference type="Proteomes" id="UP000238338">
    <property type="component" value="Unassembled WGS sequence"/>
</dbReference>
<keyword evidence="3" id="KW-1185">Reference proteome</keyword>
<evidence type="ECO:0000313" key="3">
    <source>
        <dbReference type="Proteomes" id="UP000238338"/>
    </source>
</evidence>
<dbReference type="RefSeq" id="WP_105516555.1">
    <property type="nucleotide sequence ID" value="NZ_PVEP01000015.1"/>
</dbReference>
<reference evidence="2 3" key="1">
    <citation type="submission" date="2018-02" db="EMBL/GenBank/DDBJ databases">
        <title>Genomic Encyclopedia of Archaeal and Bacterial Type Strains, Phase II (KMG-II): from individual species to whole genera.</title>
        <authorList>
            <person name="Goeker M."/>
        </authorList>
    </citation>
    <scope>NUCLEOTIDE SEQUENCE [LARGE SCALE GENOMIC DNA]</scope>
    <source>
        <strain evidence="2 3">DSM 18921</strain>
    </source>
</reference>
<organism evidence="2 3">
    <name type="scientific">Albidovulum denitrificans</name>
    <dbReference type="NCBI Taxonomy" id="404881"/>
    <lineage>
        <taxon>Bacteria</taxon>
        <taxon>Pseudomonadati</taxon>
        <taxon>Pseudomonadota</taxon>
        <taxon>Alphaproteobacteria</taxon>
        <taxon>Rhodobacterales</taxon>
        <taxon>Paracoccaceae</taxon>
        <taxon>Albidovulum</taxon>
    </lineage>
</organism>
<accession>A0A2S8RWI0</accession>
<dbReference type="Gene3D" id="1.10.260.40">
    <property type="entry name" value="lambda repressor-like DNA-binding domains"/>
    <property type="match status" value="1"/>
</dbReference>
<dbReference type="SMART" id="SM00530">
    <property type="entry name" value="HTH_XRE"/>
    <property type="match status" value="1"/>
</dbReference>
<feature type="domain" description="HTH cro/C1-type" evidence="1">
    <location>
        <begin position="9"/>
        <end position="42"/>
    </location>
</feature>
<dbReference type="PROSITE" id="PS50943">
    <property type="entry name" value="HTH_CROC1"/>
    <property type="match status" value="1"/>
</dbReference>
<dbReference type="OrthoDB" id="7871319at2"/>
<sequence length="58" mass="6094">MTPTEFATYRKALGLTQAELAVALGVSLRTITAIEDGSSPKLRLYALALRGLAAETTA</sequence>
<proteinExistence type="predicted"/>
<dbReference type="Pfam" id="PF01381">
    <property type="entry name" value="HTH_3"/>
    <property type="match status" value="1"/>
</dbReference>
<evidence type="ECO:0000259" key="1">
    <source>
        <dbReference type="PROSITE" id="PS50943"/>
    </source>
</evidence>
<evidence type="ECO:0000313" key="2">
    <source>
        <dbReference type="EMBL" id="PQV52914.1"/>
    </source>
</evidence>
<name>A0A2S8RWI0_9RHOB</name>
<protein>
    <submittedName>
        <fullName evidence="2">Helix-turn-helix protein</fullName>
    </submittedName>
</protein>
<gene>
    <name evidence="2" type="ORF">LX70_04020</name>
</gene>
<dbReference type="EMBL" id="PVEP01000015">
    <property type="protein sequence ID" value="PQV52914.1"/>
    <property type="molecule type" value="Genomic_DNA"/>
</dbReference>
<dbReference type="CDD" id="cd00093">
    <property type="entry name" value="HTH_XRE"/>
    <property type="match status" value="1"/>
</dbReference>
<dbReference type="SUPFAM" id="SSF47413">
    <property type="entry name" value="lambda repressor-like DNA-binding domains"/>
    <property type="match status" value="1"/>
</dbReference>
<dbReference type="InterPro" id="IPR010982">
    <property type="entry name" value="Lambda_DNA-bd_dom_sf"/>
</dbReference>
<dbReference type="AlphaFoldDB" id="A0A2S8RWI0"/>
<dbReference type="InterPro" id="IPR001387">
    <property type="entry name" value="Cro/C1-type_HTH"/>
</dbReference>
<comment type="caution">
    <text evidence="2">The sequence shown here is derived from an EMBL/GenBank/DDBJ whole genome shotgun (WGS) entry which is preliminary data.</text>
</comment>
<dbReference type="GO" id="GO:0003677">
    <property type="term" value="F:DNA binding"/>
    <property type="evidence" value="ECO:0007669"/>
    <property type="project" value="InterPro"/>
</dbReference>